<feature type="domain" description="AB hydrolase-1" evidence="2">
    <location>
        <begin position="302"/>
        <end position="531"/>
    </location>
</feature>
<feature type="domain" description="Serine aminopeptidase S33" evidence="1">
    <location>
        <begin position="40"/>
        <end position="144"/>
    </location>
</feature>
<accession>A0A975G1Z2</accession>
<gene>
    <name evidence="3" type="ORF">KCG34_05310</name>
</gene>
<reference evidence="3" key="1">
    <citation type="submission" date="2021-04" db="EMBL/GenBank/DDBJ databases">
        <title>The complete genome sequence of Caulobacter sp. S6.</title>
        <authorList>
            <person name="Tang Y."/>
            <person name="Ouyang W."/>
            <person name="Liu Q."/>
            <person name="Huang B."/>
            <person name="Guo Z."/>
            <person name="Lei P."/>
        </authorList>
    </citation>
    <scope>NUCLEOTIDE SEQUENCE</scope>
    <source>
        <strain evidence="3">S6</strain>
    </source>
</reference>
<evidence type="ECO:0000313" key="4">
    <source>
        <dbReference type="Proteomes" id="UP000676409"/>
    </source>
</evidence>
<dbReference type="KEGG" id="caul:KCG34_05310"/>
<dbReference type="InterPro" id="IPR000073">
    <property type="entry name" value="AB_hydrolase_1"/>
</dbReference>
<keyword evidence="4" id="KW-1185">Reference proteome</keyword>
<evidence type="ECO:0000259" key="2">
    <source>
        <dbReference type="Pfam" id="PF12697"/>
    </source>
</evidence>
<name>A0A975G1Z2_9CAUL</name>
<dbReference type="PANTHER" id="PTHR43265">
    <property type="entry name" value="ESTERASE ESTD"/>
    <property type="match status" value="1"/>
</dbReference>
<keyword evidence="3" id="KW-0378">Hydrolase</keyword>
<protein>
    <submittedName>
        <fullName evidence="3">Alpha/beta fold hydrolase</fullName>
    </submittedName>
</protein>
<dbReference type="EMBL" id="CP073078">
    <property type="protein sequence ID" value="QUD89299.1"/>
    <property type="molecule type" value="Genomic_DNA"/>
</dbReference>
<dbReference type="Proteomes" id="UP000676409">
    <property type="component" value="Chromosome"/>
</dbReference>
<dbReference type="InterPro" id="IPR029058">
    <property type="entry name" value="AB_hydrolase_fold"/>
</dbReference>
<dbReference type="PANTHER" id="PTHR43265:SF1">
    <property type="entry name" value="ESTERASE ESTD"/>
    <property type="match status" value="1"/>
</dbReference>
<dbReference type="InterPro" id="IPR022742">
    <property type="entry name" value="Hydrolase_4"/>
</dbReference>
<dbReference type="Pfam" id="PF12697">
    <property type="entry name" value="Abhydrolase_6"/>
    <property type="match status" value="1"/>
</dbReference>
<dbReference type="Gene3D" id="3.40.50.1820">
    <property type="entry name" value="alpha/beta hydrolase"/>
    <property type="match status" value="2"/>
</dbReference>
<evidence type="ECO:0000259" key="1">
    <source>
        <dbReference type="Pfam" id="PF12146"/>
    </source>
</evidence>
<dbReference type="GO" id="GO:0052689">
    <property type="term" value="F:carboxylic ester hydrolase activity"/>
    <property type="evidence" value="ECO:0007669"/>
    <property type="project" value="TreeGrafter"/>
</dbReference>
<sequence>MEPVLVGRCAGWWSRGRSGRAVLLCPALGREGEFAHRSWRRIAQSLSDAGHTVLCFSYRGEGDSGDLADNEDSVRAWVDDVKAAIAWLKSQAPREDLVIVGLRFGCLAAAAAAAEIGDIDGLAMIDPVVSGRAYRRHLVMIAKLTQRDPIVGGAISVSGIDLNAPALASLEKLEPFKDAVPLPERILLITPQGAQPDKVLAQRLDDPALAVERADFPDYANFLVDADFSVMPPSIVELIGRWVGEAAPEAPEEAPSGSEPWLGACSLPTPGATETLQFLPGPSPLFGVVCQADAAVPGDPAVVLVNTGSTSHVGTGRLWVALARQLALRGLTSLRFDVAGVGDSPDRPGQRPPIEHLSDGFADVTAALDHLQKLGHDRFVLVGFCRGAQLAFNIAQRDPRVVGQFLIGTPELFWTDRPAHRVATQTWRYLRLVRDPQNWRMTFTGRMTPLRLVKAIVRIAMRTSFTPVARVRAWFVARSVRAVTQGRVQTWMFFGDEDEFIKDLEEYFATPRTEFERLLGVKSVFMAQTAHLFVRKTDRERLIEALIERLQPANSLADRLSCNLSAHIEPARIKAELPSRSAPAAGRAG</sequence>
<dbReference type="AlphaFoldDB" id="A0A975G1Z2"/>
<dbReference type="SUPFAM" id="SSF53474">
    <property type="entry name" value="alpha/beta-Hydrolases"/>
    <property type="match status" value="2"/>
</dbReference>
<dbReference type="Pfam" id="PF12146">
    <property type="entry name" value="Hydrolase_4"/>
    <property type="match status" value="1"/>
</dbReference>
<dbReference type="RefSeq" id="WP_211939351.1">
    <property type="nucleotide sequence ID" value="NZ_CP073078.1"/>
</dbReference>
<evidence type="ECO:0000313" key="3">
    <source>
        <dbReference type="EMBL" id="QUD89299.1"/>
    </source>
</evidence>
<proteinExistence type="predicted"/>
<organism evidence="3 4">
    <name type="scientific">Phenylobacterium montanum</name>
    <dbReference type="NCBI Taxonomy" id="2823693"/>
    <lineage>
        <taxon>Bacteria</taxon>
        <taxon>Pseudomonadati</taxon>
        <taxon>Pseudomonadota</taxon>
        <taxon>Alphaproteobacteria</taxon>
        <taxon>Caulobacterales</taxon>
        <taxon>Caulobacteraceae</taxon>
        <taxon>Phenylobacterium</taxon>
    </lineage>
</organism>
<dbReference type="InterPro" id="IPR053145">
    <property type="entry name" value="AB_hydrolase_Est10"/>
</dbReference>